<dbReference type="PANTHER" id="PTHR23020">
    <property type="entry name" value="UNCHARACTERIZED NUCLEAR HORMONE RECEPTOR-RELATED"/>
    <property type="match status" value="1"/>
</dbReference>
<name>A0A1I7V1T9_9PELO</name>
<dbReference type="WBParaSite" id="Csp11.Scaffold630.g21545.t1">
    <property type="protein sequence ID" value="Csp11.Scaffold630.g21545.t1"/>
    <property type="gene ID" value="Csp11.Scaffold630.g21545"/>
</dbReference>
<sequence length="417" mass="47844">MSLYQPADGIFETHVTWDDIENEFQVAFRTKARFGEKKTATNISDKKGYMSRVVFIEADWINVEAGITLPQKFAVKIPTQIPLLELSKVLQLGGDGFNEEKIKSLGKMTRECHNREVETYKLLTKFSHPDVPFTKVYGYRKFSEENPLKGYIIVDFIPNVHTVGPFRSIPMDELLSLVRGIATFAALGETLPLEDKKFAVGDEYMEICFGEVFDRESLQKKFVGLFEVFSEDQHEKVKKVIEIFQVYLSLLPKYSQLSKLLGFKAVLNHGDLWQSNMIHVLDENGKMKLKAMIDWQSTGLLSPGLDTSRIIIGCLSAEERRSRGSELLHFYHKTFVEVYGAELFTFQELQDSFNLYFPMASIIILPSMMPFINSSEFPEEEKAELKKTALVQITALLEDILTIHKLNLEKYPEFMKP</sequence>
<protein>
    <submittedName>
        <fullName evidence="3">CHK domain-containing protein</fullName>
    </submittedName>
</protein>
<evidence type="ECO:0000259" key="1">
    <source>
        <dbReference type="SMART" id="SM00587"/>
    </source>
</evidence>
<keyword evidence="2" id="KW-1185">Reference proteome</keyword>
<organism evidence="2 3">
    <name type="scientific">Caenorhabditis tropicalis</name>
    <dbReference type="NCBI Taxonomy" id="1561998"/>
    <lineage>
        <taxon>Eukaryota</taxon>
        <taxon>Metazoa</taxon>
        <taxon>Ecdysozoa</taxon>
        <taxon>Nematoda</taxon>
        <taxon>Chromadorea</taxon>
        <taxon>Rhabditida</taxon>
        <taxon>Rhabditina</taxon>
        <taxon>Rhabditomorpha</taxon>
        <taxon>Rhabditoidea</taxon>
        <taxon>Rhabditidae</taxon>
        <taxon>Peloderinae</taxon>
        <taxon>Caenorhabditis</taxon>
    </lineage>
</organism>
<reference evidence="3" key="1">
    <citation type="submission" date="2016-11" db="UniProtKB">
        <authorList>
            <consortium name="WormBaseParasite"/>
        </authorList>
    </citation>
    <scope>IDENTIFICATION</scope>
</reference>
<dbReference type="InterPro" id="IPR011009">
    <property type="entry name" value="Kinase-like_dom_sf"/>
</dbReference>
<dbReference type="AlphaFoldDB" id="A0A1I7V1T9"/>
<evidence type="ECO:0000313" key="2">
    <source>
        <dbReference type="Proteomes" id="UP000095282"/>
    </source>
</evidence>
<dbReference type="InterPro" id="IPR052961">
    <property type="entry name" value="Oxido-Kinase-like_Enzymes"/>
</dbReference>
<dbReference type="Pfam" id="PF07914">
    <property type="entry name" value="DUF1679"/>
    <property type="match status" value="1"/>
</dbReference>
<dbReference type="SMART" id="SM00587">
    <property type="entry name" value="CHK"/>
    <property type="match status" value="1"/>
</dbReference>
<dbReference type="eggNOG" id="ENOG502QVFS">
    <property type="taxonomic scope" value="Eukaryota"/>
</dbReference>
<dbReference type="InterPro" id="IPR015897">
    <property type="entry name" value="CHK_kinase-like"/>
</dbReference>
<dbReference type="Proteomes" id="UP000095282">
    <property type="component" value="Unplaced"/>
</dbReference>
<dbReference type="STRING" id="1561998.A0A1I7V1T9"/>
<evidence type="ECO:0000313" key="3">
    <source>
        <dbReference type="WBParaSite" id="Csp11.Scaffold630.g21545.t1"/>
    </source>
</evidence>
<feature type="domain" description="CHK kinase-like" evidence="1">
    <location>
        <begin position="151"/>
        <end position="341"/>
    </location>
</feature>
<dbReference type="SUPFAM" id="SSF56112">
    <property type="entry name" value="Protein kinase-like (PK-like)"/>
    <property type="match status" value="1"/>
</dbReference>
<dbReference type="InterPro" id="IPR012877">
    <property type="entry name" value="Dhs-27"/>
</dbReference>
<dbReference type="PANTHER" id="PTHR23020:SF7">
    <property type="entry name" value="CHK DOMAIN-CONTAINING PROTEIN-RELATED"/>
    <property type="match status" value="1"/>
</dbReference>
<accession>A0A1I7V1T9</accession>
<proteinExistence type="predicted"/>